<comment type="caution">
    <text evidence="2">The sequence shown here is derived from an EMBL/GenBank/DDBJ whole genome shotgun (WGS) entry which is preliminary data.</text>
</comment>
<dbReference type="EMBL" id="BONP01000021">
    <property type="protein sequence ID" value="GIG41182.1"/>
    <property type="molecule type" value="Genomic_DNA"/>
</dbReference>
<sequence length="230" mass="26078">MSTPTWVHDWLTPGRFAKYLNAAGGDPRLGLELYEWNSEIASAFLRDLGHLEVAVRNAYDRALLTHPDLLHGEWLTAASCDRIFPPHMANDTNGQRQDKNATPRSNVKNARRLSGFDHGVVPRGKAVAELMFGFWSYLTDDLHEKSLWVPALHTAYVPGADRRRLHVALSALREFRNRVAHHESVFDRQPENHRRHIVFVARHLSPDLHQHLTQHSRLPAVIAARPVAGA</sequence>
<evidence type="ECO:0008006" key="4">
    <source>
        <dbReference type="Google" id="ProtNLM"/>
    </source>
</evidence>
<proteinExistence type="predicted"/>
<gene>
    <name evidence="2" type="ORF">Cph01nite_29440</name>
</gene>
<evidence type="ECO:0000313" key="3">
    <source>
        <dbReference type="Proteomes" id="UP000614741"/>
    </source>
</evidence>
<evidence type="ECO:0000256" key="1">
    <source>
        <dbReference type="SAM" id="MobiDB-lite"/>
    </source>
</evidence>
<organism evidence="2 3">
    <name type="scientific">Cellulomonas phragmiteti</name>
    <dbReference type="NCBI Taxonomy" id="478780"/>
    <lineage>
        <taxon>Bacteria</taxon>
        <taxon>Bacillati</taxon>
        <taxon>Actinomycetota</taxon>
        <taxon>Actinomycetes</taxon>
        <taxon>Micrococcales</taxon>
        <taxon>Cellulomonadaceae</taxon>
        <taxon>Cellulomonas</taxon>
    </lineage>
</organism>
<name>A0ABQ4DQC1_9CELL</name>
<dbReference type="Pfam" id="PF07751">
    <property type="entry name" value="Abi_2"/>
    <property type="match status" value="1"/>
</dbReference>
<dbReference type="Proteomes" id="UP000614741">
    <property type="component" value="Unassembled WGS sequence"/>
</dbReference>
<keyword evidence="3" id="KW-1185">Reference proteome</keyword>
<feature type="region of interest" description="Disordered" evidence="1">
    <location>
        <begin position="86"/>
        <end position="108"/>
    </location>
</feature>
<reference evidence="2 3" key="1">
    <citation type="submission" date="2021-01" db="EMBL/GenBank/DDBJ databases">
        <title>Whole genome shotgun sequence of Cellulomonas phragmiteti NBRC 110785.</title>
        <authorList>
            <person name="Komaki H."/>
            <person name="Tamura T."/>
        </authorList>
    </citation>
    <scope>NUCLEOTIDE SEQUENCE [LARGE SCALE GENOMIC DNA]</scope>
    <source>
        <strain evidence="2 3">NBRC 110785</strain>
    </source>
</reference>
<evidence type="ECO:0000313" key="2">
    <source>
        <dbReference type="EMBL" id="GIG41182.1"/>
    </source>
</evidence>
<protein>
    <recommendedName>
        <fullName evidence="4">Abi-like protein</fullName>
    </recommendedName>
</protein>
<dbReference type="RefSeq" id="WP_203675474.1">
    <property type="nucleotide sequence ID" value="NZ_BONP01000021.1"/>
</dbReference>
<dbReference type="InterPro" id="IPR011664">
    <property type="entry name" value="Abi_system_AbiD/AbiF-like"/>
</dbReference>
<accession>A0ABQ4DQC1</accession>